<dbReference type="WBParaSite" id="nRc.2.0.1.t06915-RA">
    <property type="protein sequence ID" value="nRc.2.0.1.t06915-RA"/>
    <property type="gene ID" value="nRc.2.0.1.g06915"/>
</dbReference>
<keyword evidence="2" id="KW-1185">Reference proteome</keyword>
<evidence type="ECO:0000313" key="2">
    <source>
        <dbReference type="Proteomes" id="UP000887565"/>
    </source>
</evidence>
<proteinExistence type="predicted"/>
<feature type="region of interest" description="Disordered" evidence="1">
    <location>
        <begin position="50"/>
        <end position="83"/>
    </location>
</feature>
<sequence>MKKNRIIEDPIVTAEIRAEEQKENILKEKNADEAVAKLCQRHQKQIILEEQRKQKMAEPTPVTIIPLPTEPKRRGRPPKVPKESCFEFENQMEVSPRKFI</sequence>
<reference evidence="3" key="1">
    <citation type="submission" date="2022-11" db="UniProtKB">
        <authorList>
            <consortium name="WormBaseParasite"/>
        </authorList>
    </citation>
    <scope>IDENTIFICATION</scope>
</reference>
<dbReference type="Proteomes" id="UP000887565">
    <property type="component" value="Unplaced"/>
</dbReference>
<name>A0A915HYE7_ROMCU</name>
<accession>A0A915HYE7</accession>
<organism evidence="2 3">
    <name type="scientific">Romanomermis culicivorax</name>
    <name type="common">Nematode worm</name>
    <dbReference type="NCBI Taxonomy" id="13658"/>
    <lineage>
        <taxon>Eukaryota</taxon>
        <taxon>Metazoa</taxon>
        <taxon>Ecdysozoa</taxon>
        <taxon>Nematoda</taxon>
        <taxon>Enoplea</taxon>
        <taxon>Dorylaimia</taxon>
        <taxon>Mermithida</taxon>
        <taxon>Mermithoidea</taxon>
        <taxon>Mermithidae</taxon>
        <taxon>Romanomermis</taxon>
    </lineage>
</organism>
<protein>
    <submittedName>
        <fullName evidence="3">TPX2 C-terminal domain-containing protein</fullName>
    </submittedName>
</protein>
<dbReference type="AlphaFoldDB" id="A0A915HYE7"/>
<evidence type="ECO:0000313" key="3">
    <source>
        <dbReference type="WBParaSite" id="nRc.2.0.1.t06915-RA"/>
    </source>
</evidence>
<evidence type="ECO:0000256" key="1">
    <source>
        <dbReference type="SAM" id="MobiDB-lite"/>
    </source>
</evidence>